<dbReference type="GO" id="GO:0009103">
    <property type="term" value="P:lipopolysaccharide biosynthetic process"/>
    <property type="evidence" value="ECO:0007669"/>
    <property type="project" value="TreeGrafter"/>
</dbReference>
<dbReference type="PANTHER" id="PTHR46401">
    <property type="entry name" value="GLYCOSYLTRANSFERASE WBBK-RELATED"/>
    <property type="match status" value="1"/>
</dbReference>
<evidence type="ECO:0000256" key="1">
    <source>
        <dbReference type="ARBA" id="ARBA00022679"/>
    </source>
</evidence>
<evidence type="ECO:0000313" key="5">
    <source>
        <dbReference type="Proteomes" id="UP000218323"/>
    </source>
</evidence>
<sequence>MTRGNRPLTVAIDASWLRDGGIARMAHEIINRAPDHVRVVEIRGGRANAGLLTPVDLAIAARGVDADVIWSPGFMPPMARAPGKRIYITIHDLTHLHSYSAAHRLYFNRIIRPLLANVDRVFTVSEYTRQEILLWATISPDRVIRVHNGVTAMDRLPAHDRATQAPPYVLYVGNRRPYKNIDRMIEAFGRSKFAARGGQLWLTGACDPAIDGLVRQAGVADRVRYLGWLSDDELAATYAESRALIFVSLYEGFGLPVVEAMTAGCPVLTANTTALAEVAGDAALTVNPLSVEEIAEGLDRVALDDVLRARLRSAGLERATQFSWDRCAVRYWQVLTGT</sequence>
<dbReference type="RefSeq" id="WP_066711401.1">
    <property type="nucleotide sequence ID" value="NZ_NWVC01000018.1"/>
</dbReference>
<protein>
    <submittedName>
        <fullName evidence="4">Glycosyltransferase family 1 protein</fullName>
    </submittedName>
</protein>
<dbReference type="CDD" id="cd03809">
    <property type="entry name" value="GT4_MtfB-like"/>
    <property type="match status" value="1"/>
</dbReference>
<dbReference type="EMBL" id="NWVC01000018">
    <property type="protein sequence ID" value="PCG12958.1"/>
    <property type="molecule type" value="Genomic_DNA"/>
</dbReference>
<comment type="caution">
    <text evidence="4">The sequence shown here is derived from an EMBL/GenBank/DDBJ whole genome shotgun (WGS) entry which is preliminary data.</text>
</comment>
<dbReference type="InterPro" id="IPR001296">
    <property type="entry name" value="Glyco_trans_1"/>
</dbReference>
<dbReference type="InterPro" id="IPR028098">
    <property type="entry name" value="Glyco_trans_4-like_N"/>
</dbReference>
<gene>
    <name evidence="4" type="ORF">COA07_17150</name>
</gene>
<proteinExistence type="predicted"/>
<evidence type="ECO:0000313" key="4">
    <source>
        <dbReference type="EMBL" id="PCG12958.1"/>
    </source>
</evidence>
<keyword evidence="1 4" id="KW-0808">Transferase</keyword>
<feature type="domain" description="Glycosyltransferase subfamily 4-like N-terminal" evidence="3">
    <location>
        <begin position="42"/>
        <end position="150"/>
    </location>
</feature>
<dbReference type="GO" id="GO:0016757">
    <property type="term" value="F:glycosyltransferase activity"/>
    <property type="evidence" value="ECO:0007669"/>
    <property type="project" value="InterPro"/>
</dbReference>
<feature type="domain" description="Glycosyl transferase family 1" evidence="2">
    <location>
        <begin position="164"/>
        <end position="315"/>
    </location>
</feature>
<accession>A0A2A4I4C1</accession>
<evidence type="ECO:0000259" key="3">
    <source>
        <dbReference type="Pfam" id="PF13439"/>
    </source>
</evidence>
<dbReference type="Proteomes" id="UP000218323">
    <property type="component" value="Unassembled WGS sequence"/>
</dbReference>
<organism evidence="4 5">
    <name type="scientific">Sphingomonas adhaesiva</name>
    <dbReference type="NCBI Taxonomy" id="28212"/>
    <lineage>
        <taxon>Bacteria</taxon>
        <taxon>Pseudomonadati</taxon>
        <taxon>Pseudomonadota</taxon>
        <taxon>Alphaproteobacteria</taxon>
        <taxon>Sphingomonadales</taxon>
        <taxon>Sphingomonadaceae</taxon>
        <taxon>Sphingomonas</taxon>
    </lineage>
</organism>
<evidence type="ECO:0000259" key="2">
    <source>
        <dbReference type="Pfam" id="PF00534"/>
    </source>
</evidence>
<dbReference type="SUPFAM" id="SSF53756">
    <property type="entry name" value="UDP-Glycosyltransferase/glycogen phosphorylase"/>
    <property type="match status" value="1"/>
</dbReference>
<name>A0A2A4I4C1_9SPHN</name>
<dbReference type="Gene3D" id="3.40.50.2000">
    <property type="entry name" value="Glycogen Phosphorylase B"/>
    <property type="match status" value="2"/>
</dbReference>
<dbReference type="Pfam" id="PF13439">
    <property type="entry name" value="Glyco_transf_4"/>
    <property type="match status" value="1"/>
</dbReference>
<dbReference type="Pfam" id="PF00534">
    <property type="entry name" value="Glycos_transf_1"/>
    <property type="match status" value="1"/>
</dbReference>
<keyword evidence="5" id="KW-1185">Reference proteome</keyword>
<dbReference type="PANTHER" id="PTHR46401:SF2">
    <property type="entry name" value="GLYCOSYLTRANSFERASE WBBK-RELATED"/>
    <property type="match status" value="1"/>
</dbReference>
<reference evidence="4 5" key="1">
    <citation type="submission" date="2017-09" db="EMBL/GenBank/DDBJ databases">
        <title>Sphingomonas adhaesiva DSM 7418, whole genome shotgun sequence.</title>
        <authorList>
            <person name="Feng G."/>
            <person name="Zhu H."/>
        </authorList>
    </citation>
    <scope>NUCLEOTIDE SEQUENCE [LARGE SCALE GENOMIC DNA]</scope>
    <source>
        <strain evidence="4 5">DSM 7418</strain>
    </source>
</reference>
<dbReference type="AlphaFoldDB" id="A0A2A4I4C1"/>